<organism evidence="1 2">
    <name type="scientific">Melastoma candidum</name>
    <dbReference type="NCBI Taxonomy" id="119954"/>
    <lineage>
        <taxon>Eukaryota</taxon>
        <taxon>Viridiplantae</taxon>
        <taxon>Streptophyta</taxon>
        <taxon>Embryophyta</taxon>
        <taxon>Tracheophyta</taxon>
        <taxon>Spermatophyta</taxon>
        <taxon>Magnoliopsida</taxon>
        <taxon>eudicotyledons</taxon>
        <taxon>Gunneridae</taxon>
        <taxon>Pentapetalae</taxon>
        <taxon>rosids</taxon>
        <taxon>malvids</taxon>
        <taxon>Myrtales</taxon>
        <taxon>Melastomataceae</taxon>
        <taxon>Melastomatoideae</taxon>
        <taxon>Melastomateae</taxon>
        <taxon>Melastoma</taxon>
    </lineage>
</organism>
<name>A0ACB9QF39_9MYRT</name>
<accession>A0ACB9QF39</accession>
<keyword evidence="2" id="KW-1185">Reference proteome</keyword>
<comment type="caution">
    <text evidence="1">The sequence shown here is derived from an EMBL/GenBank/DDBJ whole genome shotgun (WGS) entry which is preliminary data.</text>
</comment>
<reference evidence="2" key="1">
    <citation type="journal article" date="2023" name="Front. Plant Sci.">
        <title>Chromosomal-level genome assembly of Melastoma candidum provides insights into trichome evolution.</title>
        <authorList>
            <person name="Zhong Y."/>
            <person name="Wu W."/>
            <person name="Sun C."/>
            <person name="Zou P."/>
            <person name="Liu Y."/>
            <person name="Dai S."/>
            <person name="Zhou R."/>
        </authorList>
    </citation>
    <scope>NUCLEOTIDE SEQUENCE [LARGE SCALE GENOMIC DNA]</scope>
</reference>
<protein>
    <submittedName>
        <fullName evidence="1">Uncharacterized protein</fullName>
    </submittedName>
</protein>
<gene>
    <name evidence="1" type="ORF">MLD38_021302</name>
</gene>
<dbReference type="EMBL" id="CM042885">
    <property type="protein sequence ID" value="KAI4365308.1"/>
    <property type="molecule type" value="Genomic_DNA"/>
</dbReference>
<evidence type="ECO:0000313" key="1">
    <source>
        <dbReference type="EMBL" id="KAI4365308.1"/>
    </source>
</evidence>
<proteinExistence type="predicted"/>
<dbReference type="Proteomes" id="UP001057402">
    <property type="component" value="Chromosome 6"/>
</dbReference>
<evidence type="ECO:0000313" key="2">
    <source>
        <dbReference type="Proteomes" id="UP001057402"/>
    </source>
</evidence>
<sequence>MQSFYGRFRVVRRIGNVAYELALSPTARLHPVFHVSCLKPFHGNKEEVEAVLPEIVDGHPLPTPLTALEFRRCGRHHDVLVHWASLSPAEASWELVSDMQRHYPQLLLEDKQANFWVWRMDSSLHGPNNDESRHRVQKSICYSPKISDELVNVLFVRHAPLHSGSPSLSSSADFCLLDVLISITLGVSTLPVNIIIGVTVVLGLGTTFRLALELCHEWSSRRVADRVETNMNLRFAAALAAHGRDRHEEYCTSI</sequence>